<organism evidence="1 2">
    <name type="scientific">Hyalomma asiaticum</name>
    <name type="common">Tick</name>
    <dbReference type="NCBI Taxonomy" id="266040"/>
    <lineage>
        <taxon>Eukaryota</taxon>
        <taxon>Metazoa</taxon>
        <taxon>Ecdysozoa</taxon>
        <taxon>Arthropoda</taxon>
        <taxon>Chelicerata</taxon>
        <taxon>Arachnida</taxon>
        <taxon>Acari</taxon>
        <taxon>Parasitiformes</taxon>
        <taxon>Ixodida</taxon>
        <taxon>Ixodoidea</taxon>
        <taxon>Ixodidae</taxon>
        <taxon>Hyalomminae</taxon>
        <taxon>Hyalomma</taxon>
    </lineage>
</organism>
<protein>
    <submittedName>
        <fullName evidence="1">Uncharacterized protein</fullName>
    </submittedName>
</protein>
<sequence>MPMDGQEDPNMMPMDGMPPEEPQNWMDYALDLNPYRKTLEVFLMLSMLTTFLGVAGYCILSYIIVEYFFASGGLLHAAEADMELCMDDACGEYGPSDQWPTKVMELHRIAKEAYRLCRASEGLHADLVGELYSSKSRGIGFVLSKVEQLHPVWAFYKPLVAGPKCYLFPPDMFVPAILYKNSDFKDEFSFAYLDHLKQGGVDDSPDVRKDVEFFFGMQQSMADLADDPKRRVFVPVERPFLVGDLKVASADVVGCRSKPYIWSSKKYYEGLKALVDGLKDTDLTLFLIMWVIQTFSIAGKENTPLARLHYRYGELLNNPPSAERRCIDYLEPMLRHFYLDHLRMSHVYIRSDLPRDSQTKVRFNFPEPCARDTDLTLFLIMWVIQTFSIAGKENTPLARLHYRYGELLNNPPSAERRCIDYLEPMLRHFYLDHLRMSHVYIRSDLPRDSQTKALQSMKRLVESLKIFLGHSALADLDVGKANMLLDAVKFELFYPGTLKDPGFSPDHMELALAAPASAGGGQRLQVFRSAVGPFVRIAPELDTKPFSIPVYGLKIIRELFKAIDYRAQWWVGTGSASEISYQKLEDCVKDLERIYKMYTDEVQISKKGAVDVRLPFFKTVHSTTQFFIALASEMCARTNVTVASLLNKSFGAKTAEQRMEMIASHMPQYTEHFGCKVSQRMHVSNRYAHCLFWNR</sequence>
<keyword evidence="2" id="KW-1185">Reference proteome</keyword>
<proteinExistence type="predicted"/>
<name>A0ACB7T9L9_HYAAI</name>
<evidence type="ECO:0000313" key="2">
    <source>
        <dbReference type="Proteomes" id="UP000821845"/>
    </source>
</evidence>
<reference evidence="1" key="1">
    <citation type="submission" date="2020-05" db="EMBL/GenBank/DDBJ databases">
        <title>Large-scale comparative analyses of tick genomes elucidate their genetic diversity and vector capacities.</title>
        <authorList>
            <person name="Jia N."/>
            <person name="Wang J."/>
            <person name="Shi W."/>
            <person name="Du L."/>
            <person name="Sun Y."/>
            <person name="Zhan W."/>
            <person name="Jiang J."/>
            <person name="Wang Q."/>
            <person name="Zhang B."/>
            <person name="Ji P."/>
            <person name="Sakyi L.B."/>
            <person name="Cui X."/>
            <person name="Yuan T."/>
            <person name="Jiang B."/>
            <person name="Yang W."/>
            <person name="Lam T.T.-Y."/>
            <person name="Chang Q."/>
            <person name="Ding S."/>
            <person name="Wang X."/>
            <person name="Zhu J."/>
            <person name="Ruan X."/>
            <person name="Zhao L."/>
            <person name="Wei J."/>
            <person name="Que T."/>
            <person name="Du C."/>
            <person name="Cheng J."/>
            <person name="Dai P."/>
            <person name="Han X."/>
            <person name="Huang E."/>
            <person name="Gao Y."/>
            <person name="Liu J."/>
            <person name="Shao H."/>
            <person name="Ye R."/>
            <person name="Li L."/>
            <person name="Wei W."/>
            <person name="Wang X."/>
            <person name="Wang C."/>
            <person name="Yang T."/>
            <person name="Huo Q."/>
            <person name="Li W."/>
            <person name="Guo W."/>
            <person name="Chen H."/>
            <person name="Zhou L."/>
            <person name="Ni X."/>
            <person name="Tian J."/>
            <person name="Zhou Y."/>
            <person name="Sheng Y."/>
            <person name="Liu T."/>
            <person name="Pan Y."/>
            <person name="Xia L."/>
            <person name="Li J."/>
            <person name="Zhao F."/>
            <person name="Cao W."/>
        </authorList>
    </citation>
    <scope>NUCLEOTIDE SEQUENCE</scope>
    <source>
        <strain evidence="1">Hyas-2018</strain>
    </source>
</reference>
<comment type="caution">
    <text evidence="1">The sequence shown here is derived from an EMBL/GenBank/DDBJ whole genome shotgun (WGS) entry which is preliminary data.</text>
</comment>
<evidence type="ECO:0000313" key="1">
    <source>
        <dbReference type="EMBL" id="KAH6942828.1"/>
    </source>
</evidence>
<gene>
    <name evidence="1" type="ORF">HPB50_010775</name>
</gene>
<dbReference type="EMBL" id="CM023490">
    <property type="protein sequence ID" value="KAH6942828.1"/>
    <property type="molecule type" value="Genomic_DNA"/>
</dbReference>
<accession>A0ACB7T9L9</accession>
<dbReference type="Proteomes" id="UP000821845">
    <property type="component" value="Chromosome 10"/>
</dbReference>